<reference evidence="1" key="1">
    <citation type="submission" date="2020-09" db="EMBL/GenBank/DDBJ databases">
        <title>Genome-Enabled Discovery of Anthraquinone Biosynthesis in Senna tora.</title>
        <authorList>
            <person name="Kang S.-H."/>
            <person name="Pandey R.P."/>
            <person name="Lee C.-M."/>
            <person name="Sim J.-S."/>
            <person name="Jeong J.-T."/>
            <person name="Choi B.-S."/>
            <person name="Jung M."/>
            <person name="Ginzburg D."/>
            <person name="Zhao K."/>
            <person name="Won S.Y."/>
            <person name="Oh T.-J."/>
            <person name="Yu Y."/>
            <person name="Kim N.-H."/>
            <person name="Lee O.R."/>
            <person name="Lee T.-H."/>
            <person name="Bashyal P."/>
            <person name="Kim T.-S."/>
            <person name="Lee W.-H."/>
            <person name="Kawkins C."/>
            <person name="Kim C.-K."/>
            <person name="Kim J.S."/>
            <person name="Ahn B.O."/>
            <person name="Rhee S.Y."/>
            <person name="Sohng J.K."/>
        </authorList>
    </citation>
    <scope>NUCLEOTIDE SEQUENCE</scope>
    <source>
        <tissue evidence="1">Leaf</tissue>
    </source>
</reference>
<keyword evidence="2" id="KW-1185">Reference proteome</keyword>
<dbReference type="EMBL" id="JAAIUW010000008">
    <property type="protein sequence ID" value="KAF7818039.1"/>
    <property type="molecule type" value="Genomic_DNA"/>
</dbReference>
<gene>
    <name evidence="1" type="ORF">G2W53_023494</name>
</gene>
<organism evidence="1 2">
    <name type="scientific">Senna tora</name>
    <dbReference type="NCBI Taxonomy" id="362788"/>
    <lineage>
        <taxon>Eukaryota</taxon>
        <taxon>Viridiplantae</taxon>
        <taxon>Streptophyta</taxon>
        <taxon>Embryophyta</taxon>
        <taxon>Tracheophyta</taxon>
        <taxon>Spermatophyta</taxon>
        <taxon>Magnoliopsida</taxon>
        <taxon>eudicotyledons</taxon>
        <taxon>Gunneridae</taxon>
        <taxon>Pentapetalae</taxon>
        <taxon>rosids</taxon>
        <taxon>fabids</taxon>
        <taxon>Fabales</taxon>
        <taxon>Fabaceae</taxon>
        <taxon>Caesalpinioideae</taxon>
        <taxon>Cassia clade</taxon>
        <taxon>Senna</taxon>
    </lineage>
</organism>
<dbReference type="AlphaFoldDB" id="A0A834TIF6"/>
<sequence length="53" mass="5968">MATSEKGAIVIVYMYKIFMHVKQIIGFFCWGPTIISVQEQNKNPERDNGGGGY</sequence>
<evidence type="ECO:0000313" key="1">
    <source>
        <dbReference type="EMBL" id="KAF7818039.1"/>
    </source>
</evidence>
<dbReference type="Proteomes" id="UP000634136">
    <property type="component" value="Unassembled WGS sequence"/>
</dbReference>
<comment type="caution">
    <text evidence="1">The sequence shown here is derived from an EMBL/GenBank/DDBJ whole genome shotgun (WGS) entry which is preliminary data.</text>
</comment>
<accession>A0A834TIF6</accession>
<proteinExistence type="predicted"/>
<protein>
    <submittedName>
        <fullName evidence="1">Uncharacterized protein</fullName>
    </submittedName>
</protein>
<evidence type="ECO:0000313" key="2">
    <source>
        <dbReference type="Proteomes" id="UP000634136"/>
    </source>
</evidence>
<name>A0A834TIF6_9FABA</name>